<evidence type="ECO:0000259" key="4">
    <source>
        <dbReference type="Pfam" id="PF10363"/>
    </source>
</evidence>
<feature type="compositionally biased region" description="Basic and acidic residues" evidence="2">
    <location>
        <begin position="887"/>
        <end position="906"/>
    </location>
</feature>
<dbReference type="Proteomes" id="UP000036893">
    <property type="component" value="Unassembled WGS sequence"/>
</dbReference>
<feature type="domain" description="RNA polymerase II assembly factor Rtp1 C-terminal" evidence="4">
    <location>
        <begin position="742"/>
        <end position="856"/>
    </location>
</feature>
<sequence>MGDPTSIKKAFDAAYEFLNPVLQRGTHHSAEIQKYRGKSLLEILSQHLPVGTGDDGSERTAVVERALGILFRIHVAFVTPVDQAHGSPQPDHVSEDAALEDAKRRRVLHAMLDLISLEGVYPSLSSGVGIPLQQRVISVLPAGVIAQQQDKIAHDKPQHMLLLERIMDILSDILLDGRPSIQPVIRGRILSDLVSAAADLAYNPSIPHLNTKGKYREIFSRLIDETPSSVLLSTLSSFLQSNPAPWFKSIVSSQLSRVPLREDGVLQTIVFLASQFAPSLGHESQTQLSNGPHFTVQGIMQISRLLSSVPEGMDPNSYFTRIAPQLLALLDGEDPDFKKTAAYVIGNGILGKRAYGPPGTIGHSIFVEPIFKVLAGEHDASTQQWMNVSGKDIQSPTVICEPTLLLAIERLSSLTLQHPNPGLVKRLVYPILLPLWGLACFSLEQQRPKLHEKVMAILQTYFGISVGTQPLKKLVDNLLWDGGATWTYGLDSNNLLVLEKRKSGESERSNIVRLVDTLQSRAKLFVALLGADPSSEERTGDIFLYVSRSWLVQPAQERSLDRLQLPSDTEDATNIIQKLVSAKLAEVLLENFKDSLSRRPLRVLELIKQVIEGELNRVKASQKIKPQDSKGVSLSSLANIVSNEKHGQEVNVTGTDAAESLPAVFSLLSTVLASPEFSVTKEMLPVLQELKSVLDELIPHLPPSLAKPGTTSSMLLEIHITSPEEGGPAKSPAQISDFETHRRALANLNSDLPPVQAEGFSLLSDLIKKSSPVLDIPSTLTLLLSIITDQSGSAADDEFIYLNAIKLIGTLASRHPRTVVKTLVDRYIDRTETIGLDQRLKIGESLLRTVQDLGEALTGETAKILGEGMIAVAGRRARKAQTHKRRKEELEKERRAREREERRNKEPAMPPGWTITTTPTSSKAEAVEEDDSDNETPEQAAHLANIVSAWAAGTHPDEEPDDLRVRASALSILASAVQTNITGLGPSIASSAVYLALDTLTLEPGPESAILRRSSVVLLLDILKAVDTARESQGGRGLGFSFSLSDESTRNRWENQEEIRGPATIGNIPHMLRILAFVETKETDTIARGHIRVLIESLEAWLEKSLLWGIGTQGGDADEIQPRLELGDRIAGLNIDPTADRQGARPRIEEIE</sequence>
<evidence type="ECO:0008006" key="7">
    <source>
        <dbReference type="Google" id="ProtNLM"/>
    </source>
</evidence>
<dbReference type="Pfam" id="PF10363">
    <property type="entry name" value="RTP1_C1"/>
    <property type="match status" value="1"/>
</dbReference>
<dbReference type="InterPro" id="IPR019451">
    <property type="entry name" value="Rtp1_C1"/>
</dbReference>
<dbReference type="GeneID" id="66991849"/>
<dbReference type="InterPro" id="IPR016024">
    <property type="entry name" value="ARM-type_fold"/>
</dbReference>
<reference evidence="5" key="2">
    <citation type="submission" date="2021-01" db="EMBL/GenBank/DDBJ databases">
        <title>Pan-genome distribution and transcriptional activeness of fungal secondary metabolism genes in Aspergillus section Fumigati.</title>
        <authorList>
            <person name="Takahashi H."/>
            <person name="Umemura M."/>
            <person name="Ninomiya A."/>
            <person name="Kusuya Y."/>
            <person name="Urayama S."/>
            <person name="Shimizu M."/>
            <person name="Watanabe A."/>
            <person name="Kamei K."/>
            <person name="Yaguchi T."/>
            <person name="Hagiwara D."/>
        </authorList>
    </citation>
    <scope>NUCLEOTIDE SEQUENCE</scope>
    <source>
        <strain evidence="5">IFM 46973</strain>
    </source>
</reference>
<accession>A0A8E0QPQ6</accession>
<dbReference type="InterPro" id="IPR019414">
    <property type="entry name" value="Rtp1_C2"/>
</dbReference>
<dbReference type="InterPro" id="IPR039600">
    <property type="entry name" value="TANGO6/Rtp1"/>
</dbReference>
<evidence type="ECO:0000313" key="6">
    <source>
        <dbReference type="Proteomes" id="UP000036893"/>
    </source>
</evidence>
<feature type="compositionally biased region" description="Basic residues" evidence="2">
    <location>
        <begin position="875"/>
        <end position="886"/>
    </location>
</feature>
<dbReference type="PANTHER" id="PTHR20959">
    <property type="entry name" value="TRANSPORT AND GOLGI ORGANIZATION PROTEIN 6 FAMILY MEMBER"/>
    <property type="match status" value="1"/>
</dbReference>
<feature type="compositionally biased region" description="Acidic residues" evidence="2">
    <location>
        <begin position="927"/>
        <end position="936"/>
    </location>
</feature>
<dbReference type="PANTHER" id="PTHR20959:SF1">
    <property type="entry name" value="TRANSPORT AND GOLGI ORGANIZATION PROTEIN 6 HOMOLOG"/>
    <property type="match status" value="1"/>
</dbReference>
<dbReference type="GO" id="GO:0009306">
    <property type="term" value="P:protein secretion"/>
    <property type="evidence" value="ECO:0007669"/>
    <property type="project" value="TreeGrafter"/>
</dbReference>
<feature type="domain" description="RNA polymerase II assembly factor Rtp1 C-terminal" evidence="3">
    <location>
        <begin position="1067"/>
        <end position="1100"/>
    </location>
</feature>
<gene>
    <name evidence="5" type="ORF">Aud_004373</name>
</gene>
<dbReference type="EMBL" id="BBXM02000003">
    <property type="protein sequence ID" value="GIC87982.1"/>
    <property type="molecule type" value="Genomic_DNA"/>
</dbReference>
<reference evidence="5" key="1">
    <citation type="journal article" date="2015" name="Genome Announc.">
        <title>Draft Genome Sequence of the Pathogenic Filamentous Fungus Aspergillus udagawae Strain IFM 46973T.</title>
        <authorList>
            <person name="Kusuya Y."/>
            <person name="Takahashi-Nakaguchi A."/>
            <person name="Takahashi H."/>
            <person name="Yaguchi T."/>
        </authorList>
    </citation>
    <scope>NUCLEOTIDE SEQUENCE</scope>
    <source>
        <strain evidence="5">IFM 46973</strain>
    </source>
</reference>
<name>A0A8E0QPQ6_9EURO</name>
<evidence type="ECO:0000313" key="5">
    <source>
        <dbReference type="EMBL" id="GIC87982.1"/>
    </source>
</evidence>
<evidence type="ECO:0000259" key="3">
    <source>
        <dbReference type="Pfam" id="PF10304"/>
    </source>
</evidence>
<dbReference type="RefSeq" id="XP_043145248.1">
    <property type="nucleotide sequence ID" value="XM_043289313.1"/>
</dbReference>
<dbReference type="SUPFAM" id="SSF48371">
    <property type="entry name" value="ARM repeat"/>
    <property type="match status" value="1"/>
</dbReference>
<feature type="compositionally biased region" description="Polar residues" evidence="2">
    <location>
        <begin position="914"/>
        <end position="923"/>
    </location>
</feature>
<evidence type="ECO:0000256" key="2">
    <source>
        <dbReference type="SAM" id="MobiDB-lite"/>
    </source>
</evidence>
<proteinExistence type="inferred from homology"/>
<dbReference type="Pfam" id="PF10304">
    <property type="entry name" value="RTP1_C2"/>
    <property type="match status" value="1"/>
</dbReference>
<protein>
    <recommendedName>
        <fullName evidence="7">Protein required for cell viability</fullName>
    </recommendedName>
</protein>
<comment type="caution">
    <text evidence="5">The sequence shown here is derived from an EMBL/GenBank/DDBJ whole genome shotgun (WGS) entry which is preliminary data.</text>
</comment>
<organism evidence="5 6">
    <name type="scientific">Aspergillus udagawae</name>
    <dbReference type="NCBI Taxonomy" id="91492"/>
    <lineage>
        <taxon>Eukaryota</taxon>
        <taxon>Fungi</taxon>
        <taxon>Dikarya</taxon>
        <taxon>Ascomycota</taxon>
        <taxon>Pezizomycotina</taxon>
        <taxon>Eurotiomycetes</taxon>
        <taxon>Eurotiomycetidae</taxon>
        <taxon>Eurotiales</taxon>
        <taxon>Aspergillaceae</taxon>
        <taxon>Aspergillus</taxon>
        <taxon>Aspergillus subgen. Fumigati</taxon>
    </lineage>
</organism>
<dbReference type="AlphaFoldDB" id="A0A8E0QPQ6"/>
<comment type="similarity">
    <text evidence="1">Belongs to the Tango6 family.</text>
</comment>
<feature type="region of interest" description="Disordered" evidence="2">
    <location>
        <begin position="875"/>
        <end position="938"/>
    </location>
</feature>
<evidence type="ECO:0000256" key="1">
    <source>
        <dbReference type="ARBA" id="ARBA00005724"/>
    </source>
</evidence>